<name>Q7XYI2_BIGNA</name>
<dbReference type="EMBL" id="AY267699">
    <property type="protein sequence ID" value="AAP79213.1"/>
    <property type="molecule type" value="mRNA"/>
</dbReference>
<sequence length="198" mass="22630">MRGRGRRRRTGRNSLLHTQAMMKFGTANRLVPGGFSGINLHGNIVFPPSSLSSTRRTVSCGADPRRIGRVGREIQREMGDLLVNDRNVLAAIDPKYDDDDIRNMTIASVTEVQMSRDLSVAKLYLMFSGGTKKSYQPILDRLNAKKGYIRRVVSQRLNLRRSPELVFYEDNTLNEADEMKRIMAVLREDREFREKQLA</sequence>
<reference evidence="1" key="1">
    <citation type="journal article" date="2003" name="Proc. Natl. Acad. Sci. U.S.A.">
        <title>Lateral gene transfer and the evolution of plastid-targeted proteins in the secondary plastid-containing alga Bigelowiella natans.</title>
        <authorList>
            <person name="Archibald J.M."/>
            <person name="Rogers M.B."/>
            <person name="Toop M."/>
            <person name="Ishida K."/>
            <person name="Keeling P.J."/>
        </authorList>
    </citation>
    <scope>NUCLEOTIDE SEQUENCE</scope>
    <source>
        <strain evidence="1">CCMP 621</strain>
    </source>
</reference>
<dbReference type="GO" id="GO:0043024">
    <property type="term" value="F:ribosomal small subunit binding"/>
    <property type="evidence" value="ECO:0007669"/>
    <property type="project" value="TreeGrafter"/>
</dbReference>
<dbReference type="NCBIfam" id="TIGR00082">
    <property type="entry name" value="rbfA"/>
    <property type="match status" value="1"/>
</dbReference>
<dbReference type="Pfam" id="PF02033">
    <property type="entry name" value="RBFA"/>
    <property type="match status" value="1"/>
</dbReference>
<accession>Q7XYI2</accession>
<dbReference type="SUPFAM" id="SSF89919">
    <property type="entry name" value="Ribosome-binding factor A, RbfA"/>
    <property type="match status" value="1"/>
</dbReference>
<dbReference type="GO" id="GO:0006364">
    <property type="term" value="P:rRNA processing"/>
    <property type="evidence" value="ECO:0007669"/>
    <property type="project" value="InterPro"/>
</dbReference>
<dbReference type="InterPro" id="IPR015946">
    <property type="entry name" value="KH_dom-like_a/b"/>
</dbReference>
<dbReference type="HAMAP" id="MF_00003">
    <property type="entry name" value="RbfA"/>
    <property type="match status" value="1"/>
</dbReference>
<dbReference type="AlphaFoldDB" id="Q7XYI2"/>
<proteinExistence type="evidence at transcript level"/>
<dbReference type="InterPro" id="IPR020053">
    <property type="entry name" value="Ribosome-bd_factorA_CS"/>
</dbReference>
<dbReference type="PANTHER" id="PTHR33515:SF1">
    <property type="entry name" value="RIBOSOME-BINDING FACTOR A, CHLOROPLASTIC-RELATED"/>
    <property type="match status" value="1"/>
</dbReference>
<protein>
    <submittedName>
        <fullName evidence="1">Ribosome-binding factor A</fullName>
    </submittedName>
</protein>
<dbReference type="PANTHER" id="PTHR33515">
    <property type="entry name" value="RIBOSOME-BINDING FACTOR A, CHLOROPLASTIC-RELATED"/>
    <property type="match status" value="1"/>
</dbReference>
<dbReference type="InterPro" id="IPR000238">
    <property type="entry name" value="RbfA"/>
</dbReference>
<evidence type="ECO:0000313" key="1">
    <source>
        <dbReference type="EMBL" id="AAP79213.1"/>
    </source>
</evidence>
<dbReference type="PROSITE" id="PS01319">
    <property type="entry name" value="RBFA"/>
    <property type="match status" value="1"/>
</dbReference>
<dbReference type="Gene3D" id="3.30.300.20">
    <property type="match status" value="1"/>
</dbReference>
<feature type="non-terminal residue" evidence="1">
    <location>
        <position position="198"/>
    </location>
</feature>
<dbReference type="InterPro" id="IPR023799">
    <property type="entry name" value="RbfA_dom_sf"/>
</dbReference>
<organism evidence="1">
    <name type="scientific">Bigelowiella natans</name>
    <name type="common">Pedinomonas minutissima</name>
    <name type="synonym">Chlorarachnion sp. (strain CCMP621)</name>
    <dbReference type="NCBI Taxonomy" id="227086"/>
    <lineage>
        <taxon>Eukaryota</taxon>
        <taxon>Sar</taxon>
        <taxon>Rhizaria</taxon>
        <taxon>Cercozoa</taxon>
        <taxon>Chlorarachniophyceae</taxon>
        <taxon>Bigelowiella</taxon>
    </lineage>
</organism>